<gene>
    <name evidence="1" type="ORF">N1851_027273</name>
</gene>
<organism evidence="1 2">
    <name type="scientific">Merluccius polli</name>
    <name type="common">Benguela hake</name>
    <name type="synonym">Merluccius cadenati</name>
    <dbReference type="NCBI Taxonomy" id="89951"/>
    <lineage>
        <taxon>Eukaryota</taxon>
        <taxon>Metazoa</taxon>
        <taxon>Chordata</taxon>
        <taxon>Craniata</taxon>
        <taxon>Vertebrata</taxon>
        <taxon>Euteleostomi</taxon>
        <taxon>Actinopterygii</taxon>
        <taxon>Neopterygii</taxon>
        <taxon>Teleostei</taxon>
        <taxon>Neoteleostei</taxon>
        <taxon>Acanthomorphata</taxon>
        <taxon>Zeiogadaria</taxon>
        <taxon>Gadariae</taxon>
        <taxon>Gadiformes</taxon>
        <taxon>Gadoidei</taxon>
        <taxon>Merlucciidae</taxon>
        <taxon>Merluccius</taxon>
    </lineage>
</organism>
<sequence length="73" mass="8372">MTKRIRSQIQAPNEEDLGVEPLLLRIERSQLRWFGHLVRMPPIRLYLEVYHAWPTGRRPRADPGAAGGIISPS</sequence>
<dbReference type="EMBL" id="JAOPHQ010005141">
    <property type="protein sequence ID" value="KAK0136588.1"/>
    <property type="molecule type" value="Genomic_DNA"/>
</dbReference>
<protein>
    <submittedName>
        <fullName evidence="1">Uncharacterized protein</fullName>
    </submittedName>
</protein>
<dbReference type="AlphaFoldDB" id="A0AA47MAB7"/>
<keyword evidence="2" id="KW-1185">Reference proteome</keyword>
<accession>A0AA47MAB7</accession>
<evidence type="ECO:0000313" key="2">
    <source>
        <dbReference type="Proteomes" id="UP001174136"/>
    </source>
</evidence>
<comment type="caution">
    <text evidence="1">The sequence shown here is derived from an EMBL/GenBank/DDBJ whole genome shotgun (WGS) entry which is preliminary data.</text>
</comment>
<name>A0AA47MAB7_MERPO</name>
<evidence type="ECO:0000313" key="1">
    <source>
        <dbReference type="EMBL" id="KAK0136588.1"/>
    </source>
</evidence>
<proteinExistence type="predicted"/>
<dbReference type="Proteomes" id="UP001174136">
    <property type="component" value="Unassembled WGS sequence"/>
</dbReference>
<reference evidence="1" key="1">
    <citation type="journal article" date="2023" name="Front. Mar. Sci.">
        <title>A new Merluccius polli reference genome to investigate the effects of global change in West African waters.</title>
        <authorList>
            <person name="Mateo J.L."/>
            <person name="Blanco-Fernandez C."/>
            <person name="Garcia-Vazquez E."/>
            <person name="Machado-Schiaffino G."/>
        </authorList>
    </citation>
    <scope>NUCLEOTIDE SEQUENCE</scope>
    <source>
        <strain evidence="1">C29</strain>
        <tissue evidence="1">Fin</tissue>
    </source>
</reference>